<evidence type="ECO:0000256" key="2">
    <source>
        <dbReference type="ARBA" id="ARBA00022723"/>
    </source>
</evidence>
<accession>A0ABW0ZSZ0</accession>
<dbReference type="Proteomes" id="UP001596074">
    <property type="component" value="Unassembled WGS sequence"/>
</dbReference>
<keyword evidence="3" id="KW-0862">Zinc</keyword>
<sequence>MGLCDAIVKAARSRARGRRVSEVKVRVGGHPVDPEVVDQGFRLAAAGTELEGAGLDLVMEPLSVHCRGCGGSTPVESARTLAACPRCGGVDVEACGRDDVVLESITVDPEAEAGAEAAAGARGGAR</sequence>
<dbReference type="Gene3D" id="3.30.2320.80">
    <property type="match status" value="1"/>
</dbReference>
<keyword evidence="5" id="KW-1185">Reference proteome</keyword>
<keyword evidence="1" id="KW-0533">Nickel</keyword>
<evidence type="ECO:0000256" key="3">
    <source>
        <dbReference type="ARBA" id="ARBA00022833"/>
    </source>
</evidence>
<evidence type="ECO:0000256" key="1">
    <source>
        <dbReference type="ARBA" id="ARBA00022596"/>
    </source>
</evidence>
<dbReference type="Pfam" id="PF01155">
    <property type="entry name" value="HypA"/>
    <property type="match status" value="1"/>
</dbReference>
<dbReference type="EMBL" id="JBHSON010000012">
    <property type="protein sequence ID" value="MFC5746231.1"/>
    <property type="molecule type" value="Genomic_DNA"/>
</dbReference>
<keyword evidence="2" id="KW-0479">Metal-binding</keyword>
<reference evidence="5" key="1">
    <citation type="journal article" date="2019" name="Int. J. Syst. Evol. Microbiol.">
        <title>The Global Catalogue of Microorganisms (GCM) 10K type strain sequencing project: providing services to taxonomists for standard genome sequencing and annotation.</title>
        <authorList>
            <consortium name="The Broad Institute Genomics Platform"/>
            <consortium name="The Broad Institute Genome Sequencing Center for Infectious Disease"/>
            <person name="Wu L."/>
            <person name="Ma J."/>
        </authorList>
    </citation>
    <scope>NUCLEOTIDE SEQUENCE [LARGE SCALE GENOMIC DNA]</scope>
    <source>
        <strain evidence="5">KCTC 42087</strain>
    </source>
</reference>
<evidence type="ECO:0000313" key="4">
    <source>
        <dbReference type="EMBL" id="MFC5746231.1"/>
    </source>
</evidence>
<gene>
    <name evidence="4" type="ORF">ACFPZN_11480</name>
</gene>
<dbReference type="PANTHER" id="PTHR34535:SF3">
    <property type="entry name" value="HYDROGENASE MATURATION FACTOR HYPA"/>
    <property type="match status" value="1"/>
</dbReference>
<dbReference type="InterPro" id="IPR000688">
    <property type="entry name" value="HypA/HybF"/>
</dbReference>
<organism evidence="4 5">
    <name type="scientific">Actinomadura rugatobispora</name>
    <dbReference type="NCBI Taxonomy" id="1994"/>
    <lineage>
        <taxon>Bacteria</taxon>
        <taxon>Bacillati</taxon>
        <taxon>Actinomycetota</taxon>
        <taxon>Actinomycetes</taxon>
        <taxon>Streptosporangiales</taxon>
        <taxon>Thermomonosporaceae</taxon>
        <taxon>Actinomadura</taxon>
    </lineage>
</organism>
<dbReference type="PANTHER" id="PTHR34535">
    <property type="entry name" value="HYDROGENASE MATURATION FACTOR HYPA"/>
    <property type="match status" value="1"/>
</dbReference>
<comment type="caution">
    <text evidence="4">The sequence shown here is derived from an EMBL/GenBank/DDBJ whole genome shotgun (WGS) entry which is preliminary data.</text>
</comment>
<dbReference type="RefSeq" id="WP_378281870.1">
    <property type="nucleotide sequence ID" value="NZ_JBHSON010000012.1"/>
</dbReference>
<protein>
    <submittedName>
        <fullName evidence="4">Hydrogenase maturation nickel metallochaperone HypA</fullName>
    </submittedName>
</protein>
<proteinExistence type="predicted"/>
<name>A0ABW0ZSZ0_9ACTN</name>
<evidence type="ECO:0000313" key="5">
    <source>
        <dbReference type="Proteomes" id="UP001596074"/>
    </source>
</evidence>